<proteinExistence type="predicted"/>
<dbReference type="PANTHER" id="PTHR35848">
    <property type="entry name" value="OXALATE-BINDING PROTEIN"/>
    <property type="match status" value="1"/>
</dbReference>
<dbReference type="GO" id="GO:0046872">
    <property type="term" value="F:metal ion binding"/>
    <property type="evidence" value="ECO:0007669"/>
    <property type="project" value="UniProtKB-KW"/>
</dbReference>
<dbReference type="EMBL" id="CP079194">
    <property type="protein sequence ID" value="QXT41159.1"/>
    <property type="molecule type" value="Genomic_DNA"/>
</dbReference>
<dbReference type="AlphaFoldDB" id="A0A8F6U023"/>
<dbReference type="PANTHER" id="PTHR35848:SF6">
    <property type="entry name" value="CUPIN TYPE-2 DOMAIN-CONTAINING PROTEIN"/>
    <property type="match status" value="1"/>
</dbReference>
<evidence type="ECO:0000256" key="1">
    <source>
        <dbReference type="ARBA" id="ARBA00022723"/>
    </source>
</evidence>
<evidence type="ECO:0000313" key="3">
    <source>
        <dbReference type="EMBL" id="QXT41159.1"/>
    </source>
</evidence>
<dbReference type="InterPro" id="IPR051610">
    <property type="entry name" value="GPI/OXD"/>
</dbReference>
<dbReference type="CDD" id="cd02224">
    <property type="entry name" value="cupin_SPO2919-like"/>
    <property type="match status" value="1"/>
</dbReference>
<gene>
    <name evidence="3" type="ORF">KYE46_08110</name>
</gene>
<dbReference type="InterPro" id="IPR013096">
    <property type="entry name" value="Cupin_2"/>
</dbReference>
<dbReference type="KEGG" id="gce:KYE46_08110"/>
<name>A0A8F6U023_9RHOB</name>
<feature type="domain" description="Cupin type-2" evidence="2">
    <location>
        <begin position="53"/>
        <end position="122"/>
    </location>
</feature>
<accession>A0A8F6U023</accession>
<sequence>MVPPSRAVSHLSAAAVQSLEEAHIRHPLNPASDVFLRRLAPIFGLQRLALYVARVPPRKESFLFHRHERDEEFLVILSGRGHAEIGEDKIEVGPGDIMAFPAPHGPPHHVTNPFDEDLIYLMGGESSGFDIAHFPRINKQLVFSSSDIQLVDGEASEKMCFADWQVPASTGDVKT</sequence>
<evidence type="ECO:0000313" key="4">
    <source>
        <dbReference type="Proteomes" id="UP000825009"/>
    </source>
</evidence>
<keyword evidence="4" id="KW-1185">Reference proteome</keyword>
<keyword evidence="1" id="KW-0479">Metal-binding</keyword>
<dbReference type="Pfam" id="PF07883">
    <property type="entry name" value="Cupin_2"/>
    <property type="match status" value="1"/>
</dbReference>
<dbReference type="Proteomes" id="UP000825009">
    <property type="component" value="Chromosome"/>
</dbReference>
<dbReference type="RefSeq" id="WP_219004816.1">
    <property type="nucleotide sequence ID" value="NZ_CP079194.1"/>
</dbReference>
<evidence type="ECO:0000259" key="2">
    <source>
        <dbReference type="Pfam" id="PF07883"/>
    </source>
</evidence>
<organism evidence="3 4">
    <name type="scientific">Gymnodinialimonas ceratoperidinii</name>
    <dbReference type="NCBI Taxonomy" id="2856823"/>
    <lineage>
        <taxon>Bacteria</taxon>
        <taxon>Pseudomonadati</taxon>
        <taxon>Pseudomonadota</taxon>
        <taxon>Alphaproteobacteria</taxon>
        <taxon>Rhodobacterales</taxon>
        <taxon>Paracoccaceae</taxon>
        <taxon>Gymnodinialimonas</taxon>
    </lineage>
</organism>
<protein>
    <submittedName>
        <fullName evidence="3">Cupin domain-containing protein</fullName>
    </submittedName>
</protein>
<reference evidence="3 4" key="1">
    <citation type="submission" date="2021-07" db="EMBL/GenBank/DDBJ databases">
        <title>A novel Jannaschia species isolated from marine dinoflagellate Ceratoperidinium margalefii.</title>
        <authorList>
            <person name="Jiang Y."/>
            <person name="Li Z."/>
        </authorList>
    </citation>
    <scope>NUCLEOTIDE SEQUENCE [LARGE SCALE GENOMIC DNA]</scope>
    <source>
        <strain evidence="3 4">J12C1-MA-4</strain>
    </source>
</reference>